<dbReference type="PROSITE" id="PS51186">
    <property type="entry name" value="GNAT"/>
    <property type="match status" value="1"/>
</dbReference>
<dbReference type="GO" id="GO:0005840">
    <property type="term" value="C:ribosome"/>
    <property type="evidence" value="ECO:0007669"/>
    <property type="project" value="UniProtKB-KW"/>
</dbReference>
<dbReference type="NCBIfam" id="TIGR01575">
    <property type="entry name" value="rimI"/>
    <property type="match status" value="1"/>
</dbReference>
<gene>
    <name evidence="4" type="primary">rimI</name>
    <name evidence="4" type="ORF">HKX69_13805</name>
</gene>
<dbReference type="Gene3D" id="3.40.630.30">
    <property type="match status" value="1"/>
</dbReference>
<organism evidence="4 5">
    <name type="scientific">Streptomyces argyrophylli</name>
    <dbReference type="NCBI Taxonomy" id="2726118"/>
    <lineage>
        <taxon>Bacteria</taxon>
        <taxon>Bacillati</taxon>
        <taxon>Actinomycetota</taxon>
        <taxon>Actinomycetes</taxon>
        <taxon>Kitasatosporales</taxon>
        <taxon>Streptomycetaceae</taxon>
        <taxon>Streptomyces</taxon>
    </lineage>
</organism>
<protein>
    <submittedName>
        <fullName evidence="4">Ribosomal protein S18-alanine N-acetyltransferase</fullName>
    </submittedName>
</protein>
<dbReference type="EMBL" id="CP053189">
    <property type="protein sequence ID" value="QJS14354.1"/>
    <property type="molecule type" value="Genomic_DNA"/>
</dbReference>
<dbReference type="CDD" id="cd04301">
    <property type="entry name" value="NAT_SF"/>
    <property type="match status" value="1"/>
</dbReference>
<keyword evidence="4" id="KW-0689">Ribosomal protein</keyword>
<evidence type="ECO:0000313" key="4">
    <source>
        <dbReference type="EMBL" id="QJS14354.1"/>
    </source>
</evidence>
<dbReference type="Proteomes" id="UP000502641">
    <property type="component" value="Chromosome"/>
</dbReference>
<keyword evidence="5" id="KW-1185">Reference proteome</keyword>
<keyword evidence="1" id="KW-0808">Transferase</keyword>
<reference evidence="4 5" key="1">
    <citation type="submission" date="2020-05" db="EMBL/GenBank/DDBJ databases">
        <authorList>
            <person name="Li K."/>
        </authorList>
    </citation>
    <scope>NUCLEOTIDE SEQUENCE [LARGE SCALE GENOMIC DNA]</scope>
    <source>
        <strain evidence="5">jing01</strain>
    </source>
</reference>
<proteinExistence type="predicted"/>
<evidence type="ECO:0000259" key="3">
    <source>
        <dbReference type="PROSITE" id="PS51186"/>
    </source>
</evidence>
<dbReference type="AlphaFoldDB" id="A0A6M4PUQ8"/>
<dbReference type="SUPFAM" id="SSF55729">
    <property type="entry name" value="Acyl-CoA N-acyltransferases (Nat)"/>
    <property type="match status" value="1"/>
</dbReference>
<evidence type="ECO:0000256" key="2">
    <source>
        <dbReference type="ARBA" id="ARBA00023315"/>
    </source>
</evidence>
<name>A0A6M4PUQ8_9ACTN</name>
<evidence type="ECO:0000313" key="5">
    <source>
        <dbReference type="Proteomes" id="UP000502641"/>
    </source>
</evidence>
<dbReference type="KEGG" id="sarg:HKX69_13805"/>
<dbReference type="RefSeq" id="WP_171159796.1">
    <property type="nucleotide sequence ID" value="NZ_CP053189.1"/>
</dbReference>
<dbReference type="InterPro" id="IPR050832">
    <property type="entry name" value="Bact_Acetyltransf"/>
</dbReference>
<feature type="domain" description="N-acetyltransferase" evidence="3">
    <location>
        <begin position="1"/>
        <end position="147"/>
    </location>
</feature>
<dbReference type="InterPro" id="IPR016181">
    <property type="entry name" value="Acyl_CoA_acyltransferase"/>
</dbReference>
<evidence type="ECO:0000256" key="1">
    <source>
        <dbReference type="ARBA" id="ARBA00022679"/>
    </source>
</evidence>
<keyword evidence="4" id="KW-0687">Ribonucleoprotein</keyword>
<dbReference type="PANTHER" id="PTHR43877">
    <property type="entry name" value="AMINOALKYLPHOSPHONATE N-ACETYLTRANSFERASE-RELATED-RELATED"/>
    <property type="match status" value="1"/>
</dbReference>
<keyword evidence="2" id="KW-0012">Acyltransferase</keyword>
<dbReference type="InterPro" id="IPR006464">
    <property type="entry name" value="AcTrfase_RimI/Ard1"/>
</dbReference>
<accession>A0A6M4PUQ8</accession>
<dbReference type="InterPro" id="IPR000182">
    <property type="entry name" value="GNAT_dom"/>
</dbReference>
<sequence length="166" mass="18149">MRWWDLDPVLELERDLFPEDAWSRGMFWSELAHSRGPEATRCYLVAESADGRIVGYAGLAAAGDLADVQTIAVARDHQGTGLGARLLTELLRAATAFECHEVMLECRVDNLPAQKLYERFGFTPIGFRRGYYQPGNVDALVMRLTTEPGSGAAAGSASVQGTDIND</sequence>
<dbReference type="GO" id="GO:0008080">
    <property type="term" value="F:N-acetyltransferase activity"/>
    <property type="evidence" value="ECO:0007669"/>
    <property type="project" value="InterPro"/>
</dbReference>
<dbReference type="Pfam" id="PF00583">
    <property type="entry name" value="Acetyltransf_1"/>
    <property type="match status" value="1"/>
</dbReference>